<name>A0ABQ3E7J2_9ACTN</name>
<dbReference type="Proteomes" id="UP000599437">
    <property type="component" value="Unassembled WGS sequence"/>
</dbReference>
<dbReference type="PANTHER" id="PTHR43096:SF10">
    <property type="entry name" value="CHAPERONE PROTEIN DNAJ A6, CHLOROPLASTIC"/>
    <property type="match status" value="1"/>
</dbReference>
<evidence type="ECO:0000313" key="4">
    <source>
        <dbReference type="Proteomes" id="UP000599437"/>
    </source>
</evidence>
<dbReference type="EMBL" id="BMVO01000032">
    <property type="protein sequence ID" value="GHB28670.1"/>
    <property type="molecule type" value="Genomic_DNA"/>
</dbReference>
<dbReference type="PANTHER" id="PTHR43096">
    <property type="entry name" value="DNAJ HOMOLOG 1, MITOCHONDRIAL-RELATED"/>
    <property type="match status" value="1"/>
</dbReference>
<feature type="domain" description="J" evidence="2">
    <location>
        <begin position="58"/>
        <end position="125"/>
    </location>
</feature>
<dbReference type="Pfam" id="PF00226">
    <property type="entry name" value="DnaJ"/>
    <property type="match status" value="1"/>
</dbReference>
<dbReference type="CDD" id="cd06257">
    <property type="entry name" value="DnaJ"/>
    <property type="match status" value="1"/>
</dbReference>
<gene>
    <name evidence="3" type="ORF">GCM10010346_60250</name>
</gene>
<reference evidence="4" key="1">
    <citation type="journal article" date="2019" name="Int. J. Syst. Evol. Microbiol.">
        <title>The Global Catalogue of Microorganisms (GCM) 10K type strain sequencing project: providing services to taxonomists for standard genome sequencing and annotation.</title>
        <authorList>
            <consortium name="The Broad Institute Genomics Platform"/>
            <consortium name="The Broad Institute Genome Sequencing Center for Infectious Disease"/>
            <person name="Wu L."/>
            <person name="Ma J."/>
        </authorList>
    </citation>
    <scope>NUCLEOTIDE SEQUENCE [LARGE SCALE GENOMIC DNA]</scope>
    <source>
        <strain evidence="4">JCM 4737</strain>
    </source>
</reference>
<sequence length="422" mass="45635">MMPGRAVSAGQPVSVRIGPNRFSTGWFGAAVSPALARLRRATVALVLGGTVMKLPAYDLYAVLGVRPDADLDTIRRAHRACVRHAHPDRRPEVDAARAHEDMVRISMAWAVLIDPRTRAECDASSPPPPQPRPRLVMCQPQQVDFGEVPIGQTPADQLVLFHFDDFSTIRSWRLLDEGGVCWVAEPVPQPQLQTRLTVRLRGRPVPSDAPTRVWDQLLRIQLDEVTASLRVTATITAAPMSMRLGRLIVVLAAVLSVILGVVIARGAGEPPWSDSEQPRSRAAAEAPERLSAPANGPGTVVWRVPGVADLPPTPVSSVPPVALTDDTLYESNTTFSTGFIRAIDTRSGRVRWTATTAGLSANWTPVPFLSGSVVVGSDNSGIFALSAQNGHEQWRRDWYYSRRSCDGGRVVSLTGHDAGSDG</sequence>
<dbReference type="Gene3D" id="2.130.10.10">
    <property type="entry name" value="YVTN repeat-like/Quinoprotein amine dehydrogenase"/>
    <property type="match status" value="1"/>
</dbReference>
<evidence type="ECO:0000313" key="3">
    <source>
        <dbReference type="EMBL" id="GHB28670.1"/>
    </source>
</evidence>
<dbReference type="SUPFAM" id="SSF46565">
    <property type="entry name" value="Chaperone J-domain"/>
    <property type="match status" value="1"/>
</dbReference>
<organism evidence="3 4">
    <name type="scientific">Streptomyces chryseus</name>
    <dbReference type="NCBI Taxonomy" id="68186"/>
    <lineage>
        <taxon>Bacteria</taxon>
        <taxon>Bacillati</taxon>
        <taxon>Actinomycetota</taxon>
        <taxon>Actinomycetes</taxon>
        <taxon>Kitasatosporales</taxon>
        <taxon>Streptomycetaceae</taxon>
        <taxon>Streptomyces</taxon>
    </lineage>
</organism>
<accession>A0ABQ3E7J2</accession>
<proteinExistence type="predicted"/>
<dbReference type="SMART" id="SM00564">
    <property type="entry name" value="PQQ"/>
    <property type="match status" value="2"/>
</dbReference>
<dbReference type="Gene3D" id="1.10.287.110">
    <property type="entry name" value="DnaJ domain"/>
    <property type="match status" value="1"/>
</dbReference>
<dbReference type="InterPro" id="IPR015943">
    <property type="entry name" value="WD40/YVTN_repeat-like_dom_sf"/>
</dbReference>
<dbReference type="Pfam" id="PF13360">
    <property type="entry name" value="PQQ_2"/>
    <property type="match status" value="1"/>
</dbReference>
<dbReference type="InterPro" id="IPR011047">
    <property type="entry name" value="Quinoprotein_ADH-like_sf"/>
</dbReference>
<dbReference type="InterPro" id="IPR036869">
    <property type="entry name" value="J_dom_sf"/>
</dbReference>
<comment type="caution">
    <text evidence="3">The sequence shown here is derived from an EMBL/GenBank/DDBJ whole genome shotgun (WGS) entry which is preliminary data.</text>
</comment>
<dbReference type="PRINTS" id="PR00625">
    <property type="entry name" value="JDOMAIN"/>
</dbReference>
<dbReference type="InterPro" id="IPR018391">
    <property type="entry name" value="PQQ_b-propeller_rpt"/>
</dbReference>
<dbReference type="PROSITE" id="PS50076">
    <property type="entry name" value="DNAJ_2"/>
    <property type="match status" value="1"/>
</dbReference>
<keyword evidence="4" id="KW-1185">Reference proteome</keyword>
<feature type="compositionally biased region" description="Low complexity" evidence="1">
    <location>
        <begin position="280"/>
        <end position="294"/>
    </location>
</feature>
<dbReference type="SMART" id="SM00271">
    <property type="entry name" value="DnaJ"/>
    <property type="match status" value="1"/>
</dbReference>
<feature type="region of interest" description="Disordered" evidence="1">
    <location>
        <begin position="269"/>
        <end position="297"/>
    </location>
</feature>
<evidence type="ECO:0000259" key="2">
    <source>
        <dbReference type="PROSITE" id="PS50076"/>
    </source>
</evidence>
<dbReference type="InterPro" id="IPR002372">
    <property type="entry name" value="PQQ_rpt_dom"/>
</dbReference>
<dbReference type="InterPro" id="IPR001623">
    <property type="entry name" value="DnaJ_domain"/>
</dbReference>
<evidence type="ECO:0000256" key="1">
    <source>
        <dbReference type="SAM" id="MobiDB-lite"/>
    </source>
</evidence>
<dbReference type="SUPFAM" id="SSF50998">
    <property type="entry name" value="Quinoprotein alcohol dehydrogenase-like"/>
    <property type="match status" value="1"/>
</dbReference>
<protein>
    <recommendedName>
        <fullName evidence="2">J domain-containing protein</fullName>
    </recommendedName>
</protein>